<keyword evidence="5 7" id="KW-1133">Transmembrane helix</keyword>
<sequence length="295" mass="33319">MVERSYKRFSYYLLLLPALVLYLSIILFPIGMSAVLSLTKWKNFQMAGFIGLGNYIKIFADPGFLRALWNNAQIMLISVLGQIPLGVVLAYVLFRKFVRGVKFYEMMIFLPITISSVVVALLWNRIFSPVGVYTYFMKFMTGNPDYILKISENPHFAMVPILFVLLWMHTSLYMVMFLANMQRIPKSSLEAAKLDGAGESVILWNIVLPALSNVIFTSSIFAISGSLKSFDLVFAMTGGGPVDYTNVMSIYLYKHTFTYNNYGYGSAVSLIIVFLSIGLIALGRGLYGRFQKKFD</sequence>
<keyword evidence="2 7" id="KW-0813">Transport</keyword>
<feature type="transmembrane region" description="Helical" evidence="7">
    <location>
        <begin position="74"/>
        <end position="94"/>
    </location>
</feature>
<dbReference type="InterPro" id="IPR000515">
    <property type="entry name" value="MetI-like"/>
</dbReference>
<feature type="domain" description="ABC transmembrane type-1" evidence="8">
    <location>
        <begin position="68"/>
        <end position="283"/>
    </location>
</feature>
<dbReference type="SUPFAM" id="SSF161098">
    <property type="entry name" value="MetI-like"/>
    <property type="match status" value="1"/>
</dbReference>
<dbReference type="GO" id="GO:0055085">
    <property type="term" value="P:transmembrane transport"/>
    <property type="evidence" value="ECO:0007669"/>
    <property type="project" value="InterPro"/>
</dbReference>
<accession>A0A5C1QN92</accession>
<evidence type="ECO:0000256" key="6">
    <source>
        <dbReference type="ARBA" id="ARBA00023136"/>
    </source>
</evidence>
<dbReference type="PROSITE" id="PS50928">
    <property type="entry name" value="ABC_TM1"/>
    <property type="match status" value="1"/>
</dbReference>
<keyword evidence="10" id="KW-1185">Reference proteome</keyword>
<evidence type="ECO:0000256" key="2">
    <source>
        <dbReference type="ARBA" id="ARBA00022448"/>
    </source>
</evidence>
<dbReference type="RefSeq" id="WP_149487639.1">
    <property type="nucleotide sequence ID" value="NZ_CP036150.1"/>
</dbReference>
<evidence type="ECO:0000256" key="3">
    <source>
        <dbReference type="ARBA" id="ARBA00022475"/>
    </source>
</evidence>
<name>A0A5C1QN92_9SPIO</name>
<keyword evidence="6 7" id="KW-0472">Membrane</keyword>
<dbReference type="PANTHER" id="PTHR43227:SF11">
    <property type="entry name" value="BLL4140 PROTEIN"/>
    <property type="match status" value="1"/>
</dbReference>
<evidence type="ECO:0000313" key="10">
    <source>
        <dbReference type="Proteomes" id="UP000324209"/>
    </source>
</evidence>
<dbReference type="CDD" id="cd06261">
    <property type="entry name" value="TM_PBP2"/>
    <property type="match status" value="1"/>
</dbReference>
<dbReference type="EMBL" id="CP036150">
    <property type="protein sequence ID" value="QEN09565.1"/>
    <property type="molecule type" value="Genomic_DNA"/>
</dbReference>
<evidence type="ECO:0000256" key="1">
    <source>
        <dbReference type="ARBA" id="ARBA00004651"/>
    </source>
</evidence>
<protein>
    <submittedName>
        <fullName evidence="9">Sugar ABC transporter permease</fullName>
    </submittedName>
</protein>
<dbReference type="OrthoDB" id="42781at2"/>
<comment type="similarity">
    <text evidence="7">Belongs to the binding-protein-dependent transport system permease family.</text>
</comment>
<comment type="subcellular location">
    <subcellularLocation>
        <location evidence="1 7">Cell membrane</location>
        <topology evidence="1 7">Multi-pass membrane protein</topology>
    </subcellularLocation>
</comment>
<evidence type="ECO:0000259" key="8">
    <source>
        <dbReference type="PROSITE" id="PS50928"/>
    </source>
</evidence>
<feature type="transmembrane region" description="Helical" evidence="7">
    <location>
        <begin position="201"/>
        <end position="223"/>
    </location>
</feature>
<gene>
    <name evidence="9" type="ORF">EXM22_16840</name>
</gene>
<dbReference type="InterPro" id="IPR035906">
    <property type="entry name" value="MetI-like_sf"/>
</dbReference>
<feature type="transmembrane region" description="Helical" evidence="7">
    <location>
        <begin position="156"/>
        <end position="180"/>
    </location>
</feature>
<feature type="transmembrane region" description="Helical" evidence="7">
    <location>
        <begin position="106"/>
        <end position="136"/>
    </location>
</feature>
<dbReference type="Proteomes" id="UP000324209">
    <property type="component" value="Chromosome"/>
</dbReference>
<dbReference type="Pfam" id="PF00528">
    <property type="entry name" value="BPD_transp_1"/>
    <property type="match status" value="1"/>
</dbReference>
<dbReference type="PANTHER" id="PTHR43227">
    <property type="entry name" value="BLL4140 PROTEIN"/>
    <property type="match status" value="1"/>
</dbReference>
<evidence type="ECO:0000313" key="9">
    <source>
        <dbReference type="EMBL" id="QEN09565.1"/>
    </source>
</evidence>
<feature type="transmembrane region" description="Helical" evidence="7">
    <location>
        <begin position="262"/>
        <end position="283"/>
    </location>
</feature>
<keyword evidence="3" id="KW-1003">Cell membrane</keyword>
<evidence type="ECO:0000256" key="7">
    <source>
        <dbReference type="RuleBase" id="RU363032"/>
    </source>
</evidence>
<dbReference type="InterPro" id="IPR050809">
    <property type="entry name" value="UgpAE/MalFG_permease"/>
</dbReference>
<dbReference type="GO" id="GO:0005886">
    <property type="term" value="C:plasma membrane"/>
    <property type="evidence" value="ECO:0007669"/>
    <property type="project" value="UniProtKB-SubCell"/>
</dbReference>
<evidence type="ECO:0000256" key="5">
    <source>
        <dbReference type="ARBA" id="ARBA00022989"/>
    </source>
</evidence>
<dbReference type="AlphaFoldDB" id="A0A5C1QN92"/>
<keyword evidence="4 7" id="KW-0812">Transmembrane</keyword>
<dbReference type="Gene3D" id="1.10.3720.10">
    <property type="entry name" value="MetI-like"/>
    <property type="match status" value="1"/>
</dbReference>
<organism evidence="9 10">
    <name type="scientific">Oceanispirochaeta crateris</name>
    <dbReference type="NCBI Taxonomy" id="2518645"/>
    <lineage>
        <taxon>Bacteria</taxon>
        <taxon>Pseudomonadati</taxon>
        <taxon>Spirochaetota</taxon>
        <taxon>Spirochaetia</taxon>
        <taxon>Spirochaetales</taxon>
        <taxon>Spirochaetaceae</taxon>
        <taxon>Oceanispirochaeta</taxon>
    </lineage>
</organism>
<proteinExistence type="inferred from homology"/>
<feature type="transmembrane region" description="Helical" evidence="7">
    <location>
        <begin position="12"/>
        <end position="36"/>
    </location>
</feature>
<evidence type="ECO:0000256" key="4">
    <source>
        <dbReference type="ARBA" id="ARBA00022692"/>
    </source>
</evidence>
<dbReference type="KEGG" id="ock:EXM22_16840"/>
<reference evidence="9 10" key="1">
    <citation type="submission" date="2019-02" db="EMBL/GenBank/DDBJ databases">
        <title>Complete Genome Sequence and Methylome Analysis of free living Spirochaetas.</title>
        <authorList>
            <person name="Fomenkov A."/>
            <person name="Dubinina G."/>
            <person name="Leshcheva N."/>
            <person name="Mikheeva N."/>
            <person name="Grabovich M."/>
            <person name="Vincze T."/>
            <person name="Roberts R.J."/>
        </authorList>
    </citation>
    <scope>NUCLEOTIDE SEQUENCE [LARGE SCALE GENOMIC DNA]</scope>
    <source>
        <strain evidence="9 10">K2</strain>
    </source>
</reference>